<dbReference type="PANTHER" id="PTHR11439:SF455">
    <property type="entry name" value="RLK (RECEPTOR-LIKE PROTEIN KINASE) 8, PUTATIVE-RELATED"/>
    <property type="match status" value="1"/>
</dbReference>
<protein>
    <submittedName>
        <fullName evidence="1">Uncharacterized protein</fullName>
    </submittedName>
</protein>
<name>A0AAV8TE84_9ROSI</name>
<comment type="caution">
    <text evidence="1">The sequence shown here is derived from an EMBL/GenBank/DDBJ whole genome shotgun (WGS) entry which is preliminary data.</text>
</comment>
<dbReference type="InterPro" id="IPR043502">
    <property type="entry name" value="DNA/RNA_pol_sf"/>
</dbReference>
<dbReference type="PANTHER" id="PTHR11439">
    <property type="entry name" value="GAG-POL-RELATED RETROTRANSPOSON"/>
    <property type="match status" value="1"/>
</dbReference>
<dbReference type="SUPFAM" id="SSF56672">
    <property type="entry name" value="DNA/RNA polymerases"/>
    <property type="match status" value="1"/>
</dbReference>
<sequence length="241" mass="27552">MLDSKPCRTPMATAPTLSRSMGEVLPSSKEYRQMVGALQYLTLTRPDIAFAFNKLAQFLHCPTDIHWQACKWLLHYLQGISNNSDRVSCPNDRRFTGGYLVYFGGNLIFWYNKKQPTIARSSTDSEYKALANATAKLMWLLTLLREIGYLPLQLATLWCDNVSVIYLTSNPIFHALTKHVEIDYHFIRDQIRQATVQIRFTKSSDQIVDILTKLLGHILFSSHLRKLRLQKSDASFEGGCS</sequence>
<reference evidence="1 2" key="1">
    <citation type="submission" date="2021-09" db="EMBL/GenBank/DDBJ databases">
        <title>Genomic insights and catalytic innovation underlie evolution of tropane alkaloids biosynthesis.</title>
        <authorList>
            <person name="Wang Y.-J."/>
            <person name="Tian T."/>
            <person name="Huang J.-P."/>
            <person name="Huang S.-X."/>
        </authorList>
    </citation>
    <scope>NUCLEOTIDE SEQUENCE [LARGE SCALE GENOMIC DNA]</scope>
    <source>
        <strain evidence="1">KIB-2018</strain>
        <tissue evidence="1">Leaf</tissue>
    </source>
</reference>
<organism evidence="1 2">
    <name type="scientific">Erythroxylum novogranatense</name>
    <dbReference type="NCBI Taxonomy" id="1862640"/>
    <lineage>
        <taxon>Eukaryota</taxon>
        <taxon>Viridiplantae</taxon>
        <taxon>Streptophyta</taxon>
        <taxon>Embryophyta</taxon>
        <taxon>Tracheophyta</taxon>
        <taxon>Spermatophyta</taxon>
        <taxon>Magnoliopsida</taxon>
        <taxon>eudicotyledons</taxon>
        <taxon>Gunneridae</taxon>
        <taxon>Pentapetalae</taxon>
        <taxon>rosids</taxon>
        <taxon>fabids</taxon>
        <taxon>Malpighiales</taxon>
        <taxon>Erythroxylaceae</taxon>
        <taxon>Erythroxylum</taxon>
    </lineage>
</organism>
<accession>A0AAV8TE84</accession>
<proteinExistence type="predicted"/>
<dbReference type="EMBL" id="JAIWQS010000005">
    <property type="protein sequence ID" value="KAJ8765191.1"/>
    <property type="molecule type" value="Genomic_DNA"/>
</dbReference>
<evidence type="ECO:0000313" key="1">
    <source>
        <dbReference type="EMBL" id="KAJ8765191.1"/>
    </source>
</evidence>
<dbReference type="CDD" id="cd09272">
    <property type="entry name" value="RNase_HI_RT_Ty1"/>
    <property type="match status" value="1"/>
</dbReference>
<dbReference type="Proteomes" id="UP001159364">
    <property type="component" value="Linkage Group LG05"/>
</dbReference>
<keyword evidence="2" id="KW-1185">Reference proteome</keyword>
<gene>
    <name evidence="1" type="ORF">K2173_011451</name>
</gene>
<evidence type="ECO:0000313" key="2">
    <source>
        <dbReference type="Proteomes" id="UP001159364"/>
    </source>
</evidence>
<dbReference type="AlphaFoldDB" id="A0AAV8TE84"/>